<organism evidence="10 11">
    <name type="scientific">Candidatus Kaiserbacteria bacterium RIFCSPHIGHO2_01_FULL_49_13</name>
    <dbReference type="NCBI Taxonomy" id="1798477"/>
    <lineage>
        <taxon>Bacteria</taxon>
        <taxon>Candidatus Kaiseribacteriota</taxon>
    </lineage>
</organism>
<evidence type="ECO:0000259" key="8">
    <source>
        <dbReference type="Pfam" id="PF00749"/>
    </source>
</evidence>
<dbReference type="InterPro" id="IPR000924">
    <property type="entry name" value="Glu/Gln-tRNA-synth"/>
</dbReference>
<dbReference type="FunFam" id="3.40.50.620:FF:000045">
    <property type="entry name" value="Glutamate--tRNA ligase, mitochondrial"/>
    <property type="match status" value="1"/>
</dbReference>
<evidence type="ECO:0000256" key="7">
    <source>
        <dbReference type="HAMAP-Rule" id="MF_00022"/>
    </source>
</evidence>
<dbReference type="InterPro" id="IPR033910">
    <property type="entry name" value="GluRS_core"/>
</dbReference>
<feature type="domain" description="Glutamyl/glutaminyl-tRNA synthetase class Ib catalytic" evidence="8">
    <location>
        <begin position="4"/>
        <end position="320"/>
    </location>
</feature>
<dbReference type="InterPro" id="IPR049940">
    <property type="entry name" value="GluQ/Sye"/>
</dbReference>
<comment type="caution">
    <text evidence="10">The sequence shown here is derived from an EMBL/GenBank/DDBJ whole genome shotgun (WGS) entry which is preliminary data.</text>
</comment>
<comment type="similarity">
    <text evidence="1 7">Belongs to the class-I aminoacyl-tRNA synthetase family. Glutamate--tRNA ligase type 1 subfamily.</text>
</comment>
<dbReference type="EMBL" id="MFKQ01000032">
    <property type="protein sequence ID" value="OGG47034.1"/>
    <property type="molecule type" value="Genomic_DNA"/>
</dbReference>
<comment type="caution">
    <text evidence="7">Lacks conserved residue(s) required for the propagation of feature annotation.</text>
</comment>
<dbReference type="EC" id="6.1.1.17" evidence="7"/>
<dbReference type="CDD" id="cd00808">
    <property type="entry name" value="GluRS_core"/>
    <property type="match status" value="1"/>
</dbReference>
<dbReference type="InterPro" id="IPR014729">
    <property type="entry name" value="Rossmann-like_a/b/a_fold"/>
</dbReference>
<dbReference type="Pfam" id="PF19269">
    <property type="entry name" value="Anticodon_2"/>
    <property type="match status" value="1"/>
</dbReference>
<evidence type="ECO:0000313" key="10">
    <source>
        <dbReference type="EMBL" id="OGG47034.1"/>
    </source>
</evidence>
<sequence length="481" mass="55194">MNGKVRTRIPPSPTGFAHMGTAHTALFNYLFAKKEGGDFILRVEDTDKERSKKEYEEDIIENLRWLGLEWDEGPEKDGPYAPYRQSERTELYKKYLLKLLEQGRAYYCFCTAEELEAQRAHQMSLGEAPRYTGVCRNLSQEEQQRKLGAGERGVIRFIVDPKTVVFSDLIRGEIKFDTVLLGDMVIAKDLETPLYNFTVVVDDFEMQITHVIRGEDHIANTPKQILLQEALDLPGVQYAHLPLLLGEDRSKLSKRHGALSVGEFRKQGYLPEAVVNFLALLGWNPGDEREIFSMDELIKEFSLERVQKGGAIFSMQRLDWINGFYIRKKSLEELTKLCEPYLPENNKSSKQKEGIVALYQERLKKLSEIAELADFFFKEKLEYDKELLRWKDATGEQTKEMLKMLEGLIVGIGVGEWTKTNLEKIIMPEAEKQPNRGYMLWPLRVALCGKKASPGPFEIAEVLGKEQTLQRINQAIAMVNV</sequence>
<dbReference type="GO" id="GO:0005524">
    <property type="term" value="F:ATP binding"/>
    <property type="evidence" value="ECO:0007669"/>
    <property type="project" value="UniProtKB-UniRule"/>
</dbReference>
<feature type="binding site" evidence="7">
    <location>
        <position position="254"/>
    </location>
    <ligand>
        <name>ATP</name>
        <dbReference type="ChEBI" id="CHEBI:30616"/>
    </ligand>
</feature>
<evidence type="ECO:0000256" key="6">
    <source>
        <dbReference type="ARBA" id="ARBA00023146"/>
    </source>
</evidence>
<dbReference type="SUPFAM" id="SSF52374">
    <property type="entry name" value="Nucleotidylyl transferase"/>
    <property type="match status" value="1"/>
</dbReference>
<dbReference type="PRINTS" id="PR00987">
    <property type="entry name" value="TRNASYNTHGLU"/>
</dbReference>
<comment type="subunit">
    <text evidence="7">Monomer.</text>
</comment>
<dbReference type="GO" id="GO:0000049">
    <property type="term" value="F:tRNA binding"/>
    <property type="evidence" value="ECO:0007669"/>
    <property type="project" value="InterPro"/>
</dbReference>
<evidence type="ECO:0000259" key="9">
    <source>
        <dbReference type="Pfam" id="PF19269"/>
    </source>
</evidence>
<dbReference type="PANTHER" id="PTHR43311:SF2">
    <property type="entry name" value="GLUTAMATE--TRNA LIGASE, MITOCHONDRIAL-RELATED"/>
    <property type="match status" value="1"/>
</dbReference>
<evidence type="ECO:0000256" key="1">
    <source>
        <dbReference type="ARBA" id="ARBA00007894"/>
    </source>
</evidence>
<keyword evidence="5 7" id="KW-0648">Protein biosynthesis</keyword>
<evidence type="ECO:0000256" key="5">
    <source>
        <dbReference type="ARBA" id="ARBA00022917"/>
    </source>
</evidence>
<dbReference type="SUPFAM" id="SSF48163">
    <property type="entry name" value="An anticodon-binding domain of class I aminoacyl-tRNA synthetases"/>
    <property type="match status" value="1"/>
</dbReference>
<dbReference type="InterPro" id="IPR045462">
    <property type="entry name" value="aa-tRNA-synth_I_cd-bd"/>
</dbReference>
<keyword evidence="6 7" id="KW-0030">Aminoacyl-tRNA synthetase</keyword>
<dbReference type="PANTHER" id="PTHR43311">
    <property type="entry name" value="GLUTAMATE--TRNA LIGASE"/>
    <property type="match status" value="1"/>
</dbReference>
<dbReference type="InterPro" id="IPR020058">
    <property type="entry name" value="Glu/Gln-tRNA-synth_Ib_cat-dom"/>
</dbReference>
<feature type="short sequence motif" description="'HIGH' region" evidence="7">
    <location>
        <begin position="11"/>
        <end position="21"/>
    </location>
</feature>
<name>A0A1F6CCX5_9BACT</name>
<feature type="domain" description="Aminoacyl-tRNA synthetase class I anticodon-binding" evidence="9">
    <location>
        <begin position="333"/>
        <end position="476"/>
    </location>
</feature>
<dbReference type="NCBIfam" id="TIGR00464">
    <property type="entry name" value="gltX_bact"/>
    <property type="match status" value="1"/>
</dbReference>
<dbReference type="Gene3D" id="3.40.50.620">
    <property type="entry name" value="HUPs"/>
    <property type="match status" value="1"/>
</dbReference>
<gene>
    <name evidence="7" type="primary">gltX</name>
    <name evidence="10" type="ORF">A2671_02160</name>
</gene>
<evidence type="ECO:0000256" key="3">
    <source>
        <dbReference type="ARBA" id="ARBA00022741"/>
    </source>
</evidence>
<dbReference type="GO" id="GO:0005829">
    <property type="term" value="C:cytosol"/>
    <property type="evidence" value="ECO:0007669"/>
    <property type="project" value="TreeGrafter"/>
</dbReference>
<protein>
    <recommendedName>
        <fullName evidence="7">Glutamate--tRNA ligase</fullName>
        <ecNumber evidence="7">6.1.1.17</ecNumber>
    </recommendedName>
    <alternativeName>
        <fullName evidence="7">Glutamyl-tRNA synthetase</fullName>
        <shortName evidence="7">GluRS</shortName>
    </alternativeName>
</protein>
<dbReference type="Pfam" id="PF00749">
    <property type="entry name" value="tRNA-synt_1c"/>
    <property type="match status" value="1"/>
</dbReference>
<evidence type="ECO:0000313" key="11">
    <source>
        <dbReference type="Proteomes" id="UP000178344"/>
    </source>
</evidence>
<evidence type="ECO:0000256" key="2">
    <source>
        <dbReference type="ARBA" id="ARBA00022598"/>
    </source>
</evidence>
<keyword evidence="3 7" id="KW-0547">Nucleotide-binding</keyword>
<keyword evidence="2 7" id="KW-0436">Ligase</keyword>
<dbReference type="GO" id="GO:0004818">
    <property type="term" value="F:glutamate-tRNA ligase activity"/>
    <property type="evidence" value="ECO:0007669"/>
    <property type="project" value="UniProtKB-UniRule"/>
</dbReference>
<dbReference type="InterPro" id="IPR020751">
    <property type="entry name" value="aa-tRNA-synth_I_codon-bd_sub2"/>
</dbReference>
<evidence type="ECO:0000256" key="4">
    <source>
        <dbReference type="ARBA" id="ARBA00022840"/>
    </source>
</evidence>
<dbReference type="InterPro" id="IPR008925">
    <property type="entry name" value="aa_tRNA-synth_I_cd-bd_sf"/>
</dbReference>
<dbReference type="AlphaFoldDB" id="A0A1F6CCX5"/>
<comment type="catalytic activity">
    <reaction evidence="7">
        <text>tRNA(Glu) + L-glutamate + ATP = L-glutamyl-tRNA(Glu) + AMP + diphosphate</text>
        <dbReference type="Rhea" id="RHEA:23540"/>
        <dbReference type="Rhea" id="RHEA-COMP:9663"/>
        <dbReference type="Rhea" id="RHEA-COMP:9680"/>
        <dbReference type="ChEBI" id="CHEBI:29985"/>
        <dbReference type="ChEBI" id="CHEBI:30616"/>
        <dbReference type="ChEBI" id="CHEBI:33019"/>
        <dbReference type="ChEBI" id="CHEBI:78442"/>
        <dbReference type="ChEBI" id="CHEBI:78520"/>
        <dbReference type="ChEBI" id="CHEBI:456215"/>
        <dbReference type="EC" id="6.1.1.17"/>
    </reaction>
</comment>
<proteinExistence type="inferred from homology"/>
<dbReference type="GO" id="GO:0008270">
    <property type="term" value="F:zinc ion binding"/>
    <property type="evidence" value="ECO:0007669"/>
    <property type="project" value="InterPro"/>
</dbReference>
<keyword evidence="4 7" id="KW-0067">ATP-binding</keyword>
<reference evidence="10 11" key="1">
    <citation type="journal article" date="2016" name="Nat. Commun.">
        <title>Thousands of microbial genomes shed light on interconnected biogeochemical processes in an aquifer system.</title>
        <authorList>
            <person name="Anantharaman K."/>
            <person name="Brown C.T."/>
            <person name="Hug L.A."/>
            <person name="Sharon I."/>
            <person name="Castelle C.J."/>
            <person name="Probst A.J."/>
            <person name="Thomas B.C."/>
            <person name="Singh A."/>
            <person name="Wilkins M.J."/>
            <person name="Karaoz U."/>
            <person name="Brodie E.L."/>
            <person name="Williams K.H."/>
            <person name="Hubbard S.S."/>
            <person name="Banfield J.F."/>
        </authorList>
    </citation>
    <scope>NUCLEOTIDE SEQUENCE [LARGE SCALE GENOMIC DNA]</scope>
</reference>
<accession>A0A1F6CCX5</accession>
<dbReference type="GO" id="GO:0006424">
    <property type="term" value="P:glutamyl-tRNA aminoacylation"/>
    <property type="evidence" value="ECO:0007669"/>
    <property type="project" value="UniProtKB-UniRule"/>
</dbReference>
<dbReference type="Gene3D" id="1.10.10.350">
    <property type="match status" value="1"/>
</dbReference>
<keyword evidence="7" id="KW-0963">Cytoplasm</keyword>
<dbReference type="Proteomes" id="UP000178344">
    <property type="component" value="Unassembled WGS sequence"/>
</dbReference>
<comment type="function">
    <text evidence="7">Catalyzes the attachment of glutamate to tRNA(Glu) in a two-step reaction: glutamate is first activated by ATP to form Glu-AMP and then transferred to the acceptor end of tRNA(Glu).</text>
</comment>
<dbReference type="InterPro" id="IPR004527">
    <property type="entry name" value="Glu-tRNA-ligase_bac/mito"/>
</dbReference>
<comment type="subcellular location">
    <subcellularLocation>
        <location evidence="7">Cytoplasm</location>
    </subcellularLocation>
</comment>
<dbReference type="HAMAP" id="MF_00022">
    <property type="entry name" value="Glu_tRNA_synth_type1"/>
    <property type="match status" value="1"/>
</dbReference>
<feature type="short sequence motif" description="'KMSKS' region" evidence="7">
    <location>
        <begin position="251"/>
        <end position="255"/>
    </location>
</feature>